<keyword evidence="6" id="KW-0547">Nucleotide-binding</keyword>
<dbReference type="PROSITE" id="PS50975">
    <property type="entry name" value="ATP_GRASP"/>
    <property type="match status" value="1"/>
</dbReference>
<sequence>MKVLVIGRGGREHAIIKKLMRDKKVSQIFCAPGNDGMIEATLVPIEETNVAALTDFALENQIDLTIVGPEMALVAGVVNSFNSKGLKVFGPTKEAALIEGSKAFAKQMMSKYNIPTAVYKEFTEFEPAVEYLKTQSMPIVIKADGLAAGKGVVICQTLEEGIETLESMLLYRQFDEASSKVVIEEFLEGEEFSLMAFVANELYNPMPIARDYKRAYDNDEGLNTGGMGNHSPHPLILESDYEEAIKMVIGPMTKAMIAENIPFTGILYAGLMKTSSGIKVIEFNARFGDPETEVLLPRLETDLSEIMLSLLEGKEIECVWSDKPTVGVVLAAKGYPGNYNKGAIIKGLDLLEDVDVCHMGTKLVDGDYTTNGGRVLFVVGSGETLDKARTNVYRQIEKITCDDLFYRLDIAKKFVE</sequence>
<dbReference type="SUPFAM" id="SSF56059">
    <property type="entry name" value="Glutathione synthetase ATP-binding domain-like"/>
    <property type="match status" value="1"/>
</dbReference>
<dbReference type="SMART" id="SM01209">
    <property type="entry name" value="GARS_A"/>
    <property type="match status" value="1"/>
</dbReference>
<dbReference type="GO" id="GO:0006189">
    <property type="term" value="P:'de novo' IMP biosynthetic process"/>
    <property type="evidence" value="ECO:0007669"/>
    <property type="project" value="UniProtKB-UniRule"/>
</dbReference>
<comment type="cofactor">
    <cofactor evidence="1">
        <name>Mn(2+)</name>
        <dbReference type="ChEBI" id="CHEBI:29035"/>
    </cofactor>
</comment>
<evidence type="ECO:0000256" key="3">
    <source>
        <dbReference type="ARBA" id="ARBA00005174"/>
    </source>
</evidence>
<evidence type="ECO:0000313" key="14">
    <source>
        <dbReference type="Proteomes" id="UP000487649"/>
    </source>
</evidence>
<evidence type="ECO:0000256" key="8">
    <source>
        <dbReference type="ARBA" id="ARBA00022840"/>
    </source>
</evidence>
<dbReference type="EC" id="6.3.4.13" evidence="4 12"/>
<dbReference type="OrthoDB" id="9807240at2"/>
<comment type="similarity">
    <text evidence="9 12">Belongs to the GARS family.</text>
</comment>
<comment type="catalytic activity">
    <reaction evidence="12">
        <text>5-phospho-beta-D-ribosylamine + glycine + ATP = N(1)-(5-phospho-beta-D-ribosyl)glycinamide + ADP + phosphate + H(+)</text>
        <dbReference type="Rhea" id="RHEA:17453"/>
        <dbReference type="ChEBI" id="CHEBI:15378"/>
        <dbReference type="ChEBI" id="CHEBI:30616"/>
        <dbReference type="ChEBI" id="CHEBI:43474"/>
        <dbReference type="ChEBI" id="CHEBI:57305"/>
        <dbReference type="ChEBI" id="CHEBI:58681"/>
        <dbReference type="ChEBI" id="CHEBI:143788"/>
        <dbReference type="ChEBI" id="CHEBI:456216"/>
        <dbReference type="EC" id="6.3.4.13"/>
    </reaction>
</comment>
<evidence type="ECO:0000256" key="7">
    <source>
        <dbReference type="ARBA" id="ARBA00022755"/>
    </source>
</evidence>
<dbReference type="HAMAP" id="MF_00138">
    <property type="entry name" value="GARS"/>
    <property type="match status" value="1"/>
</dbReference>
<comment type="caution">
    <text evidence="13">The sequence shown here is derived from an EMBL/GenBank/DDBJ whole genome shotgun (WGS) entry which is preliminary data.</text>
</comment>
<gene>
    <name evidence="12 13" type="primary">purD</name>
    <name evidence="13" type="ORF">GMA92_06625</name>
</gene>
<dbReference type="Gene3D" id="3.30.470.20">
    <property type="entry name" value="ATP-grasp fold, B domain"/>
    <property type="match status" value="1"/>
</dbReference>
<evidence type="ECO:0000313" key="13">
    <source>
        <dbReference type="EMBL" id="MTK21091.1"/>
    </source>
</evidence>
<proteinExistence type="inferred from homology"/>
<evidence type="ECO:0000256" key="9">
    <source>
        <dbReference type="ARBA" id="ARBA00038345"/>
    </source>
</evidence>
<keyword evidence="7 12" id="KW-0658">Purine biosynthesis</keyword>
<dbReference type="InterPro" id="IPR020561">
    <property type="entry name" value="PRibGlycinamid_synth_ATP-grasp"/>
</dbReference>
<keyword evidence="8" id="KW-0067">ATP-binding</keyword>
<dbReference type="GO" id="GO:0004637">
    <property type="term" value="F:phosphoribosylamine-glycine ligase activity"/>
    <property type="evidence" value="ECO:0007669"/>
    <property type="project" value="UniProtKB-UniRule"/>
</dbReference>
<dbReference type="GeneID" id="60058082"/>
<dbReference type="SUPFAM" id="SSF51246">
    <property type="entry name" value="Rudiment single hybrid motif"/>
    <property type="match status" value="1"/>
</dbReference>
<keyword evidence="5 12" id="KW-0436">Ligase</keyword>
<comment type="pathway">
    <text evidence="3 12">Purine metabolism; IMP biosynthesis via de novo pathway; N(1)-(5-phospho-D-ribosyl)glycinamide from 5-phospho-alpha-D-ribose 1-diphosphate: step 2/2.</text>
</comment>
<evidence type="ECO:0000256" key="5">
    <source>
        <dbReference type="ARBA" id="ARBA00022598"/>
    </source>
</evidence>
<dbReference type="SUPFAM" id="SSF52440">
    <property type="entry name" value="PreATP-grasp domain"/>
    <property type="match status" value="1"/>
</dbReference>
<evidence type="ECO:0000256" key="11">
    <source>
        <dbReference type="ARBA" id="ARBA00042864"/>
    </source>
</evidence>
<dbReference type="Pfam" id="PF02844">
    <property type="entry name" value="GARS_N"/>
    <property type="match status" value="1"/>
</dbReference>
<dbReference type="EMBL" id="WMQE01000012">
    <property type="protein sequence ID" value="MTK21091.1"/>
    <property type="molecule type" value="Genomic_DNA"/>
</dbReference>
<evidence type="ECO:0000256" key="12">
    <source>
        <dbReference type="HAMAP-Rule" id="MF_00138"/>
    </source>
</evidence>
<dbReference type="InterPro" id="IPR020562">
    <property type="entry name" value="PRibGlycinamide_synth_N"/>
</dbReference>
<dbReference type="AlphaFoldDB" id="A0A173S3P6"/>
<reference evidence="13 14" key="1">
    <citation type="journal article" date="2019" name="Nat. Med.">
        <title>A library of human gut bacterial isolates paired with longitudinal multiomics data enables mechanistic microbiome research.</title>
        <authorList>
            <person name="Poyet M."/>
            <person name="Groussin M."/>
            <person name="Gibbons S.M."/>
            <person name="Avila-Pacheco J."/>
            <person name="Jiang X."/>
            <person name="Kearney S.M."/>
            <person name="Perrotta A.R."/>
            <person name="Berdy B."/>
            <person name="Zhao S."/>
            <person name="Lieberman T.D."/>
            <person name="Swanson P.K."/>
            <person name="Smith M."/>
            <person name="Roesemann S."/>
            <person name="Alexander J.E."/>
            <person name="Rich S.A."/>
            <person name="Livny J."/>
            <person name="Vlamakis H."/>
            <person name="Clish C."/>
            <person name="Bullock K."/>
            <person name="Deik A."/>
            <person name="Scott J."/>
            <person name="Pierce K.A."/>
            <person name="Xavier R.J."/>
            <person name="Alm E.J."/>
        </authorList>
    </citation>
    <scope>NUCLEOTIDE SEQUENCE [LARGE SCALE GENOMIC DNA]</scope>
    <source>
        <strain evidence="13 14">BIOML-A198</strain>
    </source>
</reference>
<dbReference type="InterPro" id="IPR037123">
    <property type="entry name" value="PRibGlycinamide_synth_C_sf"/>
</dbReference>
<dbReference type="PANTHER" id="PTHR43472:SF1">
    <property type="entry name" value="PHOSPHORIBOSYLAMINE--GLYCINE LIGASE, CHLOROPLASTIC"/>
    <property type="match status" value="1"/>
</dbReference>
<dbReference type="PANTHER" id="PTHR43472">
    <property type="entry name" value="PHOSPHORIBOSYLAMINE--GLYCINE LIGASE"/>
    <property type="match status" value="1"/>
</dbReference>
<dbReference type="InterPro" id="IPR016185">
    <property type="entry name" value="PreATP-grasp_dom_sf"/>
</dbReference>
<dbReference type="InterPro" id="IPR013815">
    <property type="entry name" value="ATP_grasp_subdomain_1"/>
</dbReference>
<dbReference type="InterPro" id="IPR011054">
    <property type="entry name" value="Rudment_hybrid_motif"/>
</dbReference>
<dbReference type="SMART" id="SM01210">
    <property type="entry name" value="GARS_C"/>
    <property type="match status" value="1"/>
</dbReference>
<evidence type="ECO:0000256" key="4">
    <source>
        <dbReference type="ARBA" id="ARBA00013255"/>
    </source>
</evidence>
<evidence type="ECO:0000256" key="10">
    <source>
        <dbReference type="ARBA" id="ARBA00042242"/>
    </source>
</evidence>
<dbReference type="InterPro" id="IPR020560">
    <property type="entry name" value="PRibGlycinamide_synth_C-dom"/>
</dbReference>
<name>A0A173S3P6_9FIRM</name>
<organism evidence="13 14">
    <name type="scientific">Turicibacter sanguinis</name>
    <dbReference type="NCBI Taxonomy" id="154288"/>
    <lineage>
        <taxon>Bacteria</taxon>
        <taxon>Bacillati</taxon>
        <taxon>Bacillota</taxon>
        <taxon>Erysipelotrichia</taxon>
        <taxon>Erysipelotrichales</taxon>
        <taxon>Turicibacteraceae</taxon>
        <taxon>Turicibacter</taxon>
    </lineage>
</organism>
<comment type="cofactor">
    <cofactor evidence="2">
        <name>Mg(2+)</name>
        <dbReference type="ChEBI" id="CHEBI:18420"/>
    </cofactor>
</comment>
<dbReference type="NCBIfam" id="TIGR00877">
    <property type="entry name" value="purD"/>
    <property type="match status" value="1"/>
</dbReference>
<dbReference type="InterPro" id="IPR020559">
    <property type="entry name" value="PRibGlycinamide_synth_CS"/>
</dbReference>
<dbReference type="PROSITE" id="PS00184">
    <property type="entry name" value="GARS"/>
    <property type="match status" value="1"/>
</dbReference>
<dbReference type="Pfam" id="PF01071">
    <property type="entry name" value="GARS_A"/>
    <property type="match status" value="1"/>
</dbReference>
<evidence type="ECO:0000256" key="1">
    <source>
        <dbReference type="ARBA" id="ARBA00001936"/>
    </source>
</evidence>
<protein>
    <recommendedName>
        <fullName evidence="4 12">Phosphoribosylamine--glycine ligase</fullName>
        <ecNumber evidence="4 12">6.3.4.13</ecNumber>
    </recommendedName>
    <alternativeName>
        <fullName evidence="12">GARS</fullName>
    </alternativeName>
    <alternativeName>
        <fullName evidence="10 12">Glycinamide ribonucleotide synthetase</fullName>
    </alternativeName>
    <alternativeName>
        <fullName evidence="11 12">Phosphoribosylglycinamide synthetase</fullName>
    </alternativeName>
</protein>
<dbReference type="Gene3D" id="3.30.1490.20">
    <property type="entry name" value="ATP-grasp fold, A domain"/>
    <property type="match status" value="1"/>
</dbReference>
<dbReference type="Proteomes" id="UP000487649">
    <property type="component" value="Unassembled WGS sequence"/>
</dbReference>
<dbReference type="InterPro" id="IPR011761">
    <property type="entry name" value="ATP-grasp"/>
</dbReference>
<dbReference type="GO" id="GO:0046872">
    <property type="term" value="F:metal ion binding"/>
    <property type="evidence" value="ECO:0007669"/>
    <property type="project" value="InterPro"/>
</dbReference>
<accession>A0A173S3P6</accession>
<dbReference type="Gene3D" id="3.90.600.10">
    <property type="entry name" value="Phosphoribosylglycinamide synthetase, C-terminal domain"/>
    <property type="match status" value="1"/>
</dbReference>
<dbReference type="InterPro" id="IPR000115">
    <property type="entry name" value="PRibGlycinamide_synth"/>
</dbReference>
<evidence type="ECO:0000256" key="2">
    <source>
        <dbReference type="ARBA" id="ARBA00001946"/>
    </source>
</evidence>
<dbReference type="Gene3D" id="3.40.50.20">
    <property type="match status" value="1"/>
</dbReference>
<evidence type="ECO:0000256" key="6">
    <source>
        <dbReference type="ARBA" id="ARBA00022741"/>
    </source>
</evidence>
<dbReference type="GO" id="GO:0009113">
    <property type="term" value="P:purine nucleobase biosynthetic process"/>
    <property type="evidence" value="ECO:0007669"/>
    <property type="project" value="InterPro"/>
</dbReference>
<dbReference type="Pfam" id="PF02843">
    <property type="entry name" value="GARS_C"/>
    <property type="match status" value="1"/>
</dbReference>
<dbReference type="GO" id="GO:0005524">
    <property type="term" value="F:ATP binding"/>
    <property type="evidence" value="ECO:0007669"/>
    <property type="project" value="UniProtKB-UniRule"/>
</dbReference>
<dbReference type="RefSeq" id="WP_006784963.1">
    <property type="nucleotide sequence ID" value="NZ_CABJBH010000014.1"/>
</dbReference>